<dbReference type="AlphaFoldDB" id="A0A1E5E1I8"/>
<dbReference type="EMBL" id="AJYK02000069">
    <property type="protein sequence ID" value="OEF25097.1"/>
    <property type="molecule type" value="Genomic_DNA"/>
</dbReference>
<dbReference type="PANTHER" id="PTHR46310:SF7">
    <property type="entry name" value="AMIDASE 1"/>
    <property type="match status" value="1"/>
</dbReference>
<keyword evidence="3" id="KW-1185">Reference proteome</keyword>
<dbReference type="Proteomes" id="UP000094070">
    <property type="component" value="Unassembled WGS sequence"/>
</dbReference>
<evidence type="ECO:0000313" key="3">
    <source>
        <dbReference type="Proteomes" id="UP000094070"/>
    </source>
</evidence>
<dbReference type="RefSeq" id="WP_017025662.1">
    <property type="nucleotide sequence ID" value="NZ_AJYK02000069.1"/>
</dbReference>
<organism evidence="2 3">
    <name type="scientific">Vibrio rumoiensis 1S-45</name>
    <dbReference type="NCBI Taxonomy" id="1188252"/>
    <lineage>
        <taxon>Bacteria</taxon>
        <taxon>Pseudomonadati</taxon>
        <taxon>Pseudomonadota</taxon>
        <taxon>Gammaproteobacteria</taxon>
        <taxon>Vibrionales</taxon>
        <taxon>Vibrionaceae</taxon>
        <taxon>Vibrio</taxon>
    </lineage>
</organism>
<sequence length="408" mass="44429">MYNFLSSGAFVETFTIEPYSNGSLNGLTFAVKDNIDIAQYKTSYGSPSWQHKHKSAIYNALCVDQLLGAGATCLGKTVSDEFTYSLDGENFFFGTPINPKVPDRIPGGSSSGSAVAVACGLVDFAIGTDSAGSIRVPASLCGVYAMRPTMHRISEAGVLPFVPSSSTVGAFANDINVLGYVMQTLLKSESVVSQKIETIYLLEDAFNTSDAEVSDLIKDSINNLLVNIDADVVSITLSDILGEEATLDMLNVNALRPLQTFEFLNTVGNWIEHESPELSPFFAMKYETVRKFDRKSVSDSLRLCERYFRRMSSFLKKGDLVLFPTVPTVAPLKHSLGDMETALDFYDRTMSITSFSGIGRLPEISIPIANIDNAPVGLSVAAGFYQDEFLISSVKQLLCEVMMSPQTK</sequence>
<reference evidence="2 3" key="1">
    <citation type="journal article" date="2012" name="Science">
        <title>Ecological populations of bacteria act as socially cohesive units of antibiotic production and resistance.</title>
        <authorList>
            <person name="Cordero O.X."/>
            <person name="Wildschutte H."/>
            <person name="Kirkup B."/>
            <person name="Proehl S."/>
            <person name="Ngo L."/>
            <person name="Hussain F."/>
            <person name="Le Roux F."/>
            <person name="Mincer T."/>
            <person name="Polz M.F."/>
        </authorList>
    </citation>
    <scope>NUCLEOTIDE SEQUENCE [LARGE SCALE GENOMIC DNA]</scope>
    <source>
        <strain evidence="2 3">1S-45</strain>
    </source>
</reference>
<dbReference type="PANTHER" id="PTHR46310">
    <property type="entry name" value="AMIDASE 1"/>
    <property type="match status" value="1"/>
</dbReference>
<dbReference type="Gene3D" id="3.90.1300.10">
    <property type="entry name" value="Amidase signature (AS) domain"/>
    <property type="match status" value="1"/>
</dbReference>
<gene>
    <name evidence="2" type="ORF">A1QC_09700</name>
</gene>
<feature type="domain" description="Amidase" evidence="1">
    <location>
        <begin position="301"/>
        <end position="390"/>
    </location>
</feature>
<dbReference type="PROSITE" id="PS00571">
    <property type="entry name" value="AMIDASES"/>
    <property type="match status" value="1"/>
</dbReference>
<dbReference type="OrthoDB" id="8872210at2"/>
<dbReference type="GO" id="GO:0016740">
    <property type="term" value="F:transferase activity"/>
    <property type="evidence" value="ECO:0007669"/>
    <property type="project" value="UniProtKB-KW"/>
</dbReference>
<dbReference type="Pfam" id="PF01425">
    <property type="entry name" value="Amidase"/>
    <property type="match status" value="2"/>
</dbReference>
<dbReference type="SUPFAM" id="SSF75304">
    <property type="entry name" value="Amidase signature (AS) enzymes"/>
    <property type="match status" value="1"/>
</dbReference>
<evidence type="ECO:0000313" key="2">
    <source>
        <dbReference type="EMBL" id="OEF25097.1"/>
    </source>
</evidence>
<dbReference type="InterPro" id="IPR020556">
    <property type="entry name" value="Amidase_CS"/>
</dbReference>
<dbReference type="eggNOG" id="COG0154">
    <property type="taxonomic scope" value="Bacteria"/>
</dbReference>
<dbReference type="STRING" id="1188252.A1QC_09700"/>
<name>A0A1E5E1I8_9VIBR</name>
<dbReference type="InterPro" id="IPR036928">
    <property type="entry name" value="AS_sf"/>
</dbReference>
<evidence type="ECO:0000259" key="1">
    <source>
        <dbReference type="Pfam" id="PF01425"/>
    </source>
</evidence>
<keyword evidence="2" id="KW-0808">Transferase</keyword>
<comment type="caution">
    <text evidence="2">The sequence shown here is derived from an EMBL/GenBank/DDBJ whole genome shotgun (WGS) entry which is preliminary data.</text>
</comment>
<proteinExistence type="predicted"/>
<protein>
    <submittedName>
        <fullName evidence="2">Glutamyl-tRNA amidotransferase</fullName>
    </submittedName>
</protein>
<accession>A0A1E5E1I8</accession>
<dbReference type="InterPro" id="IPR023631">
    <property type="entry name" value="Amidase_dom"/>
</dbReference>
<feature type="domain" description="Amidase" evidence="1">
    <location>
        <begin position="20"/>
        <end position="193"/>
    </location>
</feature>